<dbReference type="OrthoDB" id="9795206at2"/>
<comment type="caution">
    <text evidence="1">The sequence shown here is derived from an EMBL/GenBank/DDBJ whole genome shotgun (WGS) entry which is preliminary data.</text>
</comment>
<sequence>MSVTRKNPDNVAPPIGAYSHLSVVPKDADLLVLSGQVGTDSDGNLPLEVEEQLRNALHNIRQILKSEGVTSDGIIKVNIWLTEPVSRDQFTEIWSQFHGGTPPSTTMAFVSALVQPNLKVEVEAWAARW</sequence>
<name>A0A364K464_9BACL</name>
<reference evidence="1 2" key="1">
    <citation type="submission" date="2018-06" db="EMBL/GenBank/DDBJ databases">
        <title>Thermoflavimicrobium daqus sp. nov., a thermophilic microbe isolated from Moutai-flavour Daqu.</title>
        <authorList>
            <person name="Wang X."/>
            <person name="Zhou H."/>
        </authorList>
    </citation>
    <scope>NUCLEOTIDE SEQUENCE [LARGE SCALE GENOMIC DNA]</scope>
    <source>
        <strain evidence="1 2">FBKL4.011</strain>
    </source>
</reference>
<dbReference type="Pfam" id="PF01042">
    <property type="entry name" value="Ribonuc_L-PSP"/>
    <property type="match status" value="1"/>
</dbReference>
<protein>
    <submittedName>
        <fullName evidence="1">Enamine deaminase RidA</fullName>
    </submittedName>
</protein>
<dbReference type="Gene3D" id="3.30.1330.40">
    <property type="entry name" value="RutC-like"/>
    <property type="match status" value="1"/>
</dbReference>
<dbReference type="SUPFAM" id="SSF55298">
    <property type="entry name" value="YjgF-like"/>
    <property type="match status" value="1"/>
</dbReference>
<dbReference type="PANTHER" id="PTHR43857">
    <property type="entry name" value="BLR7761 PROTEIN"/>
    <property type="match status" value="1"/>
</dbReference>
<evidence type="ECO:0000313" key="2">
    <source>
        <dbReference type="Proteomes" id="UP000251213"/>
    </source>
</evidence>
<accession>A0A364K464</accession>
<organism evidence="1 2">
    <name type="scientific">Thermoflavimicrobium daqui</name>
    <dbReference type="NCBI Taxonomy" id="2137476"/>
    <lineage>
        <taxon>Bacteria</taxon>
        <taxon>Bacillati</taxon>
        <taxon>Bacillota</taxon>
        <taxon>Bacilli</taxon>
        <taxon>Bacillales</taxon>
        <taxon>Thermoactinomycetaceae</taxon>
        <taxon>Thermoflavimicrobium</taxon>
    </lineage>
</organism>
<dbReference type="InterPro" id="IPR035959">
    <property type="entry name" value="RutC-like_sf"/>
</dbReference>
<gene>
    <name evidence="1" type="ORF">DL897_10325</name>
</gene>
<dbReference type="EMBL" id="QJKK01000005">
    <property type="protein sequence ID" value="RAL24081.1"/>
    <property type="molecule type" value="Genomic_DNA"/>
</dbReference>
<dbReference type="InterPro" id="IPR006175">
    <property type="entry name" value="YjgF/YER057c/UK114"/>
</dbReference>
<dbReference type="AlphaFoldDB" id="A0A364K464"/>
<dbReference type="CDD" id="cd00448">
    <property type="entry name" value="YjgF_YER057c_UK114_family"/>
    <property type="match status" value="1"/>
</dbReference>
<evidence type="ECO:0000313" key="1">
    <source>
        <dbReference type="EMBL" id="RAL24081.1"/>
    </source>
</evidence>
<proteinExistence type="predicted"/>
<keyword evidence="2" id="KW-1185">Reference proteome</keyword>
<reference evidence="1 2" key="2">
    <citation type="submission" date="2018-06" db="EMBL/GenBank/DDBJ databases">
        <authorList>
            <person name="Zhirakovskaya E."/>
        </authorList>
    </citation>
    <scope>NUCLEOTIDE SEQUENCE [LARGE SCALE GENOMIC DNA]</scope>
    <source>
        <strain evidence="1 2">FBKL4.011</strain>
    </source>
</reference>
<dbReference type="PANTHER" id="PTHR43857:SF1">
    <property type="entry name" value="YJGH FAMILY PROTEIN"/>
    <property type="match status" value="1"/>
</dbReference>
<dbReference type="Proteomes" id="UP000251213">
    <property type="component" value="Unassembled WGS sequence"/>
</dbReference>
<dbReference type="RefSeq" id="WP_113659074.1">
    <property type="nucleotide sequence ID" value="NZ_KZ845667.1"/>
</dbReference>